<dbReference type="Proteomes" id="UP001146067">
    <property type="component" value="Unassembled WGS sequence"/>
</dbReference>
<proteinExistence type="predicted"/>
<evidence type="ECO:0000313" key="4">
    <source>
        <dbReference type="Proteomes" id="UP001146067"/>
    </source>
</evidence>
<dbReference type="Pfam" id="PF14028">
    <property type="entry name" value="Lant_dehydr_C"/>
    <property type="match status" value="1"/>
</dbReference>
<comment type="caution">
    <text evidence="3">The sequence shown here is derived from an EMBL/GenBank/DDBJ whole genome shotgun (WGS) entry which is preliminary data.</text>
</comment>
<dbReference type="AlphaFoldDB" id="A0A9X3PJJ7"/>
<dbReference type="RefSeq" id="WP_270109611.1">
    <property type="nucleotide sequence ID" value="NZ_JAPZVP010000006.1"/>
</dbReference>
<name>A0A9X3PJJ7_9ACTN</name>
<dbReference type="NCBIfam" id="TIGR03891">
    <property type="entry name" value="thiopep_ocin"/>
    <property type="match status" value="1"/>
</dbReference>
<dbReference type="InterPro" id="IPR023809">
    <property type="entry name" value="Thiopep_bacteriocin_synth_dom"/>
</dbReference>
<feature type="region of interest" description="Disordered" evidence="1">
    <location>
        <begin position="270"/>
        <end position="294"/>
    </location>
</feature>
<reference evidence="3" key="1">
    <citation type="submission" date="2022-12" db="EMBL/GenBank/DDBJ databases">
        <title>Gycomyces niveus sp.nov.,a novel actinomycete isolated from soil in Shouguan.</title>
        <authorList>
            <person name="Yang X."/>
        </authorList>
    </citation>
    <scope>NUCLEOTIDE SEQUENCE</scope>
    <source>
        <strain evidence="3">NEAU-A15</strain>
    </source>
</reference>
<evidence type="ECO:0000313" key="3">
    <source>
        <dbReference type="EMBL" id="MDA1359735.1"/>
    </source>
</evidence>
<protein>
    <submittedName>
        <fullName evidence="3">Thiopeptide-type bacteriocin biosynthesis protein</fullName>
    </submittedName>
</protein>
<sequence length="294" mass="32697">MRILCPPTPWLQTSIQLAEPDRAEHVLTEVLWPQIRSAMEDGVLDGWFFIRKSPEWRLRYLPGGDVTPLRARTLFIDILTSRQAKPYIAEFTHQIYEPETYAFGGASAMAVAHRSFHRDSIFVAEYLTHCGRDPETDKRRELSLLLCTAMTRAAGLEWYEQGDIWARLAAIRGADPHPQSNPDAAAENARHLMTADIDATIARMGAGTATAAADALSEYRAAGTALRQLADEGRLERGLREVLGHHLLFCWNRIGLRVAGQRDLARAARDAVFTSPRTESASRGTDSEGNESDA</sequence>
<evidence type="ECO:0000259" key="2">
    <source>
        <dbReference type="Pfam" id="PF14028"/>
    </source>
</evidence>
<feature type="domain" description="Thiopeptide-type bacteriocin biosynthesis" evidence="2">
    <location>
        <begin position="10"/>
        <end position="269"/>
    </location>
</feature>
<gene>
    <name evidence="3" type="ORF">O1R50_08885</name>
</gene>
<accession>A0A9X3PJJ7</accession>
<keyword evidence="4" id="KW-1185">Reference proteome</keyword>
<evidence type="ECO:0000256" key="1">
    <source>
        <dbReference type="SAM" id="MobiDB-lite"/>
    </source>
</evidence>
<feature type="compositionally biased region" description="Polar residues" evidence="1">
    <location>
        <begin position="275"/>
        <end position="284"/>
    </location>
</feature>
<dbReference type="EMBL" id="JAPZVP010000006">
    <property type="protein sequence ID" value="MDA1359735.1"/>
    <property type="molecule type" value="Genomic_DNA"/>
</dbReference>
<organism evidence="3 4">
    <name type="scientific">Glycomyces luteolus</name>
    <dbReference type="NCBI Taxonomy" id="2670330"/>
    <lineage>
        <taxon>Bacteria</taxon>
        <taxon>Bacillati</taxon>
        <taxon>Actinomycetota</taxon>
        <taxon>Actinomycetes</taxon>
        <taxon>Glycomycetales</taxon>
        <taxon>Glycomycetaceae</taxon>
        <taxon>Glycomyces</taxon>
    </lineage>
</organism>